<protein>
    <submittedName>
        <fullName evidence="1">Uncharacterized protein</fullName>
    </submittedName>
</protein>
<proteinExistence type="predicted"/>
<dbReference type="RefSeq" id="WP_158049500.1">
    <property type="nucleotide sequence ID" value="NZ_WAJR01000010.1"/>
</dbReference>
<evidence type="ECO:0000313" key="2">
    <source>
        <dbReference type="Proteomes" id="UP000468668"/>
    </source>
</evidence>
<reference evidence="1 2" key="1">
    <citation type="submission" date="2019-09" db="EMBL/GenBank/DDBJ databases">
        <title>Whole genome shotgun sequencing (WGS) of Ellagibacter isourolithinifaciens DSM 104140(T) and Adlercreutzia muris DSM 29508(T).</title>
        <authorList>
            <person name="Stoll D.A."/>
            <person name="Danylec N."/>
            <person name="Huch M."/>
        </authorList>
    </citation>
    <scope>NUCLEOTIDE SEQUENCE [LARGE SCALE GENOMIC DNA]</scope>
    <source>
        <strain evidence="1 2">DSM 104140</strain>
    </source>
</reference>
<dbReference type="EMBL" id="WAJR01000010">
    <property type="protein sequence ID" value="KAB1640665.1"/>
    <property type="molecule type" value="Genomic_DNA"/>
</dbReference>
<name>A0A6N6NLQ7_9ACTN</name>
<accession>A0A6N6NLQ7</accession>
<dbReference type="GeneID" id="98657902"/>
<dbReference type="Proteomes" id="UP000468668">
    <property type="component" value="Unassembled WGS sequence"/>
</dbReference>
<sequence>MKYKVRFIKDSERSDVSFVFEETELEAEDEAAARAAYEAAKSSAPEGALRIDLVCGEGYNWEKVAEDTL</sequence>
<comment type="caution">
    <text evidence="1">The sequence shown here is derived from an EMBL/GenBank/DDBJ whole genome shotgun (WGS) entry which is preliminary data.</text>
</comment>
<gene>
    <name evidence="1" type="ORF">F8C90_05720</name>
</gene>
<keyword evidence="2" id="KW-1185">Reference proteome</keyword>
<dbReference type="AlphaFoldDB" id="A0A6N6NLQ7"/>
<evidence type="ECO:0000313" key="1">
    <source>
        <dbReference type="EMBL" id="KAB1640665.1"/>
    </source>
</evidence>
<organism evidence="1 2">
    <name type="scientific">Ellagibacter isourolithinifaciens</name>
    <dbReference type="NCBI Taxonomy" id="2137581"/>
    <lineage>
        <taxon>Bacteria</taxon>
        <taxon>Bacillati</taxon>
        <taxon>Actinomycetota</taxon>
        <taxon>Coriobacteriia</taxon>
        <taxon>Eggerthellales</taxon>
        <taxon>Eggerthellaceae</taxon>
        <taxon>Ellagibacter</taxon>
    </lineage>
</organism>